<evidence type="ECO:0000256" key="1">
    <source>
        <dbReference type="ARBA" id="ARBA00004328"/>
    </source>
</evidence>
<dbReference type="EMBL" id="BK014662">
    <property type="protein sequence ID" value="DAD66473.1"/>
    <property type="molecule type" value="Genomic_DNA"/>
</dbReference>
<feature type="domain" description="Peptidase S74" evidence="3">
    <location>
        <begin position="363"/>
        <end position="451"/>
    </location>
</feature>
<dbReference type="Pfam" id="PF13884">
    <property type="entry name" value="Peptidase_S74"/>
    <property type="match status" value="1"/>
</dbReference>
<reference evidence="4" key="1">
    <citation type="journal article" date="2021" name="Proc. Natl. Acad. Sci. U.S.A.">
        <title>A Catalog of Tens of Thousands of Viruses from Human Metagenomes Reveals Hidden Associations with Chronic Diseases.</title>
        <authorList>
            <person name="Tisza M.J."/>
            <person name="Buck C.B."/>
        </authorList>
    </citation>
    <scope>NUCLEOTIDE SEQUENCE</scope>
    <source>
        <strain evidence="4">CtPuP5</strain>
    </source>
</reference>
<name>A0A8S5L9C3_9CAUD</name>
<dbReference type="InterPro" id="IPR030392">
    <property type="entry name" value="S74_ICA"/>
</dbReference>
<comment type="subcellular location">
    <subcellularLocation>
        <location evidence="1">Virion</location>
    </subcellularLocation>
</comment>
<protein>
    <submittedName>
        <fullName evidence="4">Neck appendage protein</fullName>
    </submittedName>
</protein>
<dbReference type="PROSITE" id="PS51688">
    <property type="entry name" value="ICA"/>
    <property type="match status" value="1"/>
</dbReference>
<dbReference type="GO" id="GO:0098015">
    <property type="term" value="C:virus tail"/>
    <property type="evidence" value="ECO:0007669"/>
    <property type="project" value="UniProtKB-KW"/>
</dbReference>
<proteinExistence type="predicted"/>
<evidence type="ECO:0000256" key="2">
    <source>
        <dbReference type="ARBA" id="ARBA00022732"/>
    </source>
</evidence>
<accession>A0A8S5L9C3</accession>
<organism evidence="4">
    <name type="scientific">Myoviridae sp. ctPuP5</name>
    <dbReference type="NCBI Taxonomy" id="2823543"/>
    <lineage>
        <taxon>Viruses</taxon>
        <taxon>Duplodnaviria</taxon>
        <taxon>Heunggongvirae</taxon>
        <taxon>Uroviricota</taxon>
        <taxon>Caudoviricetes</taxon>
    </lineage>
</organism>
<keyword evidence="2" id="KW-1227">Viral tail protein</keyword>
<evidence type="ECO:0000313" key="4">
    <source>
        <dbReference type="EMBL" id="DAD66473.1"/>
    </source>
</evidence>
<keyword evidence="2" id="KW-0946">Virion</keyword>
<evidence type="ECO:0000259" key="3">
    <source>
        <dbReference type="PROSITE" id="PS51688"/>
    </source>
</evidence>
<sequence>MLGYPDTLGSNNITDTGYGIIQAIQIAGHRTVLKVSDLYNLSIPILSNSKGSIPLDAKFQLWSVCGETDAKLNGLYQLMDFNNRGNANGWRKVDFGEINADGDIIFNQNVIFNENITIAGNKTVTIGCGTDFKWCDQTLNENEIKKWNQILISVGLNTTNAYYVPATTAQGAYFITGATTVLDATIKLDKAIQTVINSSGFNADGTYSKPNSGVTGSYVSGSTTVKGALEGLDNHAINVNKSIGLNQNGTMPSFTGNYTAGATNIIDAINKLDTELKRFETASDTKYMPYSGGTFVGGVTATTAAPFVFSGTVTTNNTVTINSGETVNGTITANGTLNFPNTGNNITGKGAAHFEQGGFQDYSDIRLKENIKDLDITLDQIQSLSLIYFNYIGKEKENIGVIAQQVKEICPQIIYEDENGMLAVDYKFLSVIALKGVQLLTSKLMEQENDIKQIKELLNLK</sequence>